<dbReference type="PANTHER" id="PTHR12341">
    <property type="entry name" value="5'-&gt;3' EXORIBONUCLEASE"/>
    <property type="match status" value="1"/>
</dbReference>
<dbReference type="PANTHER" id="PTHR12341:SF7">
    <property type="entry name" value="5'-3' EXORIBONUCLEASE 1"/>
    <property type="match status" value="1"/>
</dbReference>
<evidence type="ECO:0000259" key="6">
    <source>
        <dbReference type="Pfam" id="PF17846"/>
    </source>
</evidence>
<dbReference type="InterPro" id="IPR041412">
    <property type="entry name" value="Xrn1_helical"/>
</dbReference>
<dbReference type="AlphaFoldDB" id="A0A6C0F5J8"/>
<dbReference type="GO" id="GO:0005634">
    <property type="term" value="C:nucleus"/>
    <property type="evidence" value="ECO:0007669"/>
    <property type="project" value="TreeGrafter"/>
</dbReference>
<evidence type="ECO:0000256" key="1">
    <source>
        <dbReference type="ARBA" id="ARBA00022722"/>
    </source>
</evidence>
<proteinExistence type="inferred from homology"/>
<dbReference type="InterPro" id="IPR027073">
    <property type="entry name" value="5_3_exoribonuclease"/>
</dbReference>
<comment type="similarity">
    <text evidence="4">Belongs to the 5'-3' exonuclease family.</text>
</comment>
<protein>
    <recommendedName>
        <fullName evidence="8">Xrn1 N-terminal domain-containing protein</fullName>
    </recommendedName>
</protein>
<accession>A0A6C0F5J8</accession>
<name>A0A6C0F5J8_9ZZZZ</name>
<keyword evidence="3" id="KW-0269">Exonuclease</keyword>
<dbReference type="GO" id="GO:0004534">
    <property type="term" value="F:5'-3' RNA exonuclease activity"/>
    <property type="evidence" value="ECO:0007669"/>
    <property type="project" value="TreeGrafter"/>
</dbReference>
<dbReference type="EMBL" id="MN738789">
    <property type="protein sequence ID" value="QHT37097.1"/>
    <property type="molecule type" value="Genomic_DNA"/>
</dbReference>
<feature type="domain" description="Xrn1 helical" evidence="6">
    <location>
        <begin position="417"/>
        <end position="530"/>
    </location>
</feature>
<evidence type="ECO:0000313" key="7">
    <source>
        <dbReference type="EMBL" id="QHT37097.1"/>
    </source>
</evidence>
<dbReference type="InterPro" id="IPR004859">
    <property type="entry name" value="Xrn1_N"/>
</dbReference>
<evidence type="ECO:0008006" key="8">
    <source>
        <dbReference type="Google" id="ProtNLM"/>
    </source>
</evidence>
<organism evidence="7">
    <name type="scientific">viral metagenome</name>
    <dbReference type="NCBI Taxonomy" id="1070528"/>
    <lineage>
        <taxon>unclassified sequences</taxon>
        <taxon>metagenomes</taxon>
        <taxon>organismal metagenomes</taxon>
    </lineage>
</organism>
<evidence type="ECO:0000256" key="3">
    <source>
        <dbReference type="ARBA" id="ARBA00022839"/>
    </source>
</evidence>
<dbReference type="Pfam" id="PF17846">
    <property type="entry name" value="XRN_M"/>
    <property type="match status" value="2"/>
</dbReference>
<feature type="domain" description="Xrn1 helical" evidence="6">
    <location>
        <begin position="262"/>
        <end position="340"/>
    </location>
</feature>
<dbReference type="Gene3D" id="3.40.50.12390">
    <property type="match status" value="1"/>
</dbReference>
<dbReference type="GO" id="GO:0003723">
    <property type="term" value="F:RNA binding"/>
    <property type="evidence" value="ECO:0007669"/>
    <property type="project" value="TreeGrafter"/>
</dbReference>
<sequence>MGIPSLFRTVIEKYHDIHYWDANLQVDQLYLDYNCLIHYCKSKVNITSTMSLRDIEEELIAEVIKYTSYIVTQIVKPKKFVFIAIDGSVPMGKMVKQRQRRYKKVQDDVYKRKLKHRYNIETKLEFDGNKITPGTPFMSKLASRIKNFAMIGAFSKHIKNPTKQYKVFISDANLPGEGEQKIMQFIRNGSPKLNGESPSMVIYGLDADLIMLSMQLQKNVKLLREPQNTSVEIQSYSDSEFIYFDVDKCADCLIKDFNLSHYDRKQIIDDIIFITFFGGNDFVEPFVHTKMRDNGLDKILTAYTKGLPQHIMQDNILNIDAFITFLINLGSIEDIAVKKLAVKAKGSGSMSRKPKGKLTPQQQYEFDVQLYEHSFYTETCNPFHTYYQSLYNLIDFKDLHINWKAQYNNYYFNSSVKSTIVMDDFVRCLSWTWKYYNQDNCPSWLWVFKHRNAPLCSDFLEYMQNLSETKFNDLWNSVDLDDSPLSPIEQLIAVLPPQNAGLLPFAFQIIMKDPELKLQHKFPPIVKLDVVKGLKNIYSEPILPDIDVQFINKMMYCIPVSEPELCRNILRDKLFCFKI</sequence>
<evidence type="ECO:0000256" key="2">
    <source>
        <dbReference type="ARBA" id="ARBA00022801"/>
    </source>
</evidence>
<keyword evidence="1" id="KW-0540">Nuclease</keyword>
<dbReference type="Pfam" id="PF03159">
    <property type="entry name" value="XRN_N"/>
    <property type="match status" value="1"/>
</dbReference>
<evidence type="ECO:0000259" key="5">
    <source>
        <dbReference type="Pfam" id="PF03159"/>
    </source>
</evidence>
<feature type="domain" description="Xrn1 N-terminal" evidence="5">
    <location>
        <begin position="1"/>
        <end position="225"/>
    </location>
</feature>
<reference evidence="7" key="1">
    <citation type="journal article" date="2020" name="Nature">
        <title>Giant virus diversity and host interactions through global metagenomics.</title>
        <authorList>
            <person name="Schulz F."/>
            <person name="Roux S."/>
            <person name="Paez-Espino D."/>
            <person name="Jungbluth S."/>
            <person name="Walsh D.A."/>
            <person name="Denef V.J."/>
            <person name="McMahon K.D."/>
            <person name="Konstantinidis K.T."/>
            <person name="Eloe-Fadrosh E.A."/>
            <person name="Kyrpides N.C."/>
            <person name="Woyke T."/>
        </authorList>
    </citation>
    <scope>NUCLEOTIDE SEQUENCE</scope>
    <source>
        <strain evidence="7">GVMAG-S-ERX555967-131</strain>
    </source>
</reference>
<dbReference type="GO" id="GO:0000956">
    <property type="term" value="P:nuclear-transcribed mRNA catabolic process"/>
    <property type="evidence" value="ECO:0007669"/>
    <property type="project" value="TreeGrafter"/>
</dbReference>
<keyword evidence="2" id="KW-0378">Hydrolase</keyword>
<evidence type="ECO:0000256" key="4">
    <source>
        <dbReference type="ARBA" id="ARBA00038299"/>
    </source>
</evidence>